<proteinExistence type="predicted"/>
<name>A0A8D5UFR6_9BACL</name>
<reference evidence="1" key="2">
    <citation type="journal article" date="2021" name="Microbiol. Resour. Announc.">
        <title>Complete Genome Sequence of Polycladomyces abyssicola JIR-001T, Isolated from Hemipelagic Sediment in Deep Seawater.</title>
        <authorList>
            <person name="Tsubouchi T."/>
            <person name="Kaneko Y."/>
        </authorList>
    </citation>
    <scope>NUCLEOTIDE SEQUENCE</scope>
    <source>
        <strain evidence="1">JIR-001</strain>
    </source>
</reference>
<gene>
    <name evidence="1" type="ORF">JIR001_23400</name>
</gene>
<evidence type="ECO:0000313" key="2">
    <source>
        <dbReference type="Proteomes" id="UP000677436"/>
    </source>
</evidence>
<accession>A0A8D5UFR6</accession>
<reference evidence="1" key="1">
    <citation type="journal article" date="2013" name="Int. J. Syst. Evol. Microbiol.">
        <title>Polycladomyces abyssicola gen. nov., sp. nov., a thermophilic filamentous bacterium isolated from hemipelagic sediment.</title>
        <authorList>
            <person name="Tsubouchi T."/>
            <person name="Shimane Y."/>
            <person name="Mori K."/>
            <person name="Usui K."/>
            <person name="Hiraki T."/>
            <person name="Tame A."/>
            <person name="Uematsu K."/>
            <person name="Maruyama T."/>
            <person name="Hatada Y."/>
        </authorList>
    </citation>
    <scope>NUCLEOTIDE SEQUENCE</scope>
    <source>
        <strain evidence="1">JIR-001</strain>
    </source>
</reference>
<evidence type="ECO:0000313" key="1">
    <source>
        <dbReference type="EMBL" id="BCU82557.1"/>
    </source>
</evidence>
<dbReference type="Proteomes" id="UP000677436">
    <property type="component" value="Chromosome"/>
</dbReference>
<organism evidence="1 2">
    <name type="scientific">Polycladomyces abyssicola</name>
    <dbReference type="NCBI Taxonomy" id="1125966"/>
    <lineage>
        <taxon>Bacteria</taxon>
        <taxon>Bacillati</taxon>
        <taxon>Bacillota</taxon>
        <taxon>Bacilli</taxon>
        <taxon>Bacillales</taxon>
        <taxon>Thermoactinomycetaceae</taxon>
        <taxon>Polycladomyces</taxon>
    </lineage>
</organism>
<keyword evidence="2" id="KW-1185">Reference proteome</keyword>
<dbReference type="AlphaFoldDB" id="A0A8D5UFR6"/>
<protein>
    <submittedName>
        <fullName evidence="1">Uncharacterized protein</fullName>
    </submittedName>
</protein>
<dbReference type="KEGG" id="pabs:JIR001_23400"/>
<sequence length="54" mass="6060">MTGVKPFPASETGKRMGIQIMRDQMNQYTPAESAGAIYHRCPMNVIKFFVPTDP</sequence>
<dbReference type="EMBL" id="AP024601">
    <property type="protein sequence ID" value="BCU82557.1"/>
    <property type="molecule type" value="Genomic_DNA"/>
</dbReference>